<proteinExistence type="predicted"/>
<gene>
    <name evidence="1" type="ORF">Ssi02_32410</name>
</gene>
<evidence type="ECO:0000313" key="2">
    <source>
        <dbReference type="Proteomes" id="UP000606172"/>
    </source>
</evidence>
<comment type="caution">
    <text evidence="1">The sequence shown here is derived from an EMBL/GenBank/DDBJ whole genome shotgun (WGS) entry which is preliminary data.</text>
</comment>
<dbReference type="GO" id="GO:0019546">
    <property type="term" value="P:L-arginine deiminase pathway"/>
    <property type="evidence" value="ECO:0007669"/>
    <property type="project" value="TreeGrafter"/>
</dbReference>
<evidence type="ECO:0008006" key="3">
    <source>
        <dbReference type="Google" id="ProtNLM"/>
    </source>
</evidence>
<dbReference type="PANTHER" id="PTHR47271:SF2">
    <property type="entry name" value="ARGININE DEIMINASE"/>
    <property type="match status" value="1"/>
</dbReference>
<evidence type="ECO:0000313" key="1">
    <source>
        <dbReference type="EMBL" id="GII93010.1"/>
    </source>
</evidence>
<dbReference type="GO" id="GO:0016990">
    <property type="term" value="F:arginine deiminase activity"/>
    <property type="evidence" value="ECO:0007669"/>
    <property type="project" value="TreeGrafter"/>
</dbReference>
<name>A0A919RFL6_9ACTN</name>
<protein>
    <recommendedName>
        <fullName evidence="3">Amidinotransferase</fullName>
    </recommendedName>
</protein>
<dbReference type="AlphaFoldDB" id="A0A919RFL6"/>
<dbReference type="Proteomes" id="UP000606172">
    <property type="component" value="Unassembled WGS sequence"/>
</dbReference>
<organism evidence="1 2">
    <name type="scientific">Sinosporangium siamense</name>
    <dbReference type="NCBI Taxonomy" id="1367973"/>
    <lineage>
        <taxon>Bacteria</taxon>
        <taxon>Bacillati</taxon>
        <taxon>Actinomycetota</taxon>
        <taxon>Actinomycetes</taxon>
        <taxon>Streptosporangiales</taxon>
        <taxon>Streptosporangiaceae</taxon>
        <taxon>Sinosporangium</taxon>
    </lineage>
</organism>
<dbReference type="Pfam" id="PF02274">
    <property type="entry name" value="ADI"/>
    <property type="match status" value="1"/>
</dbReference>
<sequence length="317" mass="33159">MPVKTTGSELSTHGGPGWVPRVATHVDEVAAGDVWAPCGYRSETAALRSVLLVRPPDSIAAVRRPGDSLMLGRVDLPTMRAQCDALADRLRDNGVEVHLTSPAATPNVVFARDLFWMTPAGAVLARMASAQRAGEERHAALALAEAGFPILRTVSGTALFEGADALWIDPSTVIVGTGFRTNAAGAAEVASAVAELGARVVTVPLAPGVQHLLGTVVFLDSSTAVIHRAASPPELAALLAEYGYRVIALPPDEELLVRRGMNLLVLAPGRVLMPAGCPGIRRTLERAGVTVDEIDIGEYLRAAGGIGCVTGVVRREH</sequence>
<keyword evidence="2" id="KW-1185">Reference proteome</keyword>
<dbReference type="EMBL" id="BOOW01000020">
    <property type="protein sequence ID" value="GII93010.1"/>
    <property type="molecule type" value="Genomic_DNA"/>
</dbReference>
<accession>A0A919RFL6</accession>
<reference evidence="1" key="1">
    <citation type="submission" date="2021-01" db="EMBL/GenBank/DDBJ databases">
        <title>Whole genome shotgun sequence of Sinosporangium siamense NBRC 109515.</title>
        <authorList>
            <person name="Komaki H."/>
            <person name="Tamura T."/>
        </authorList>
    </citation>
    <scope>NUCLEOTIDE SEQUENCE</scope>
    <source>
        <strain evidence="1">NBRC 109515</strain>
    </source>
</reference>
<dbReference type="SUPFAM" id="SSF55909">
    <property type="entry name" value="Pentein"/>
    <property type="match status" value="1"/>
</dbReference>
<dbReference type="Gene3D" id="3.75.10.10">
    <property type="entry name" value="L-arginine/glycine Amidinotransferase, Chain A"/>
    <property type="match status" value="1"/>
</dbReference>
<dbReference type="PANTHER" id="PTHR47271">
    <property type="entry name" value="ARGININE DEIMINASE"/>
    <property type="match status" value="1"/>
</dbReference>